<gene>
    <name evidence="2" type="primary">Dwil\GK16159</name>
    <name evidence="2" type="ORF">Dwil_GK16159</name>
</gene>
<dbReference type="HOGENOM" id="CLU_1671189_0_0_1"/>
<dbReference type="AlphaFoldDB" id="B4N299"/>
<dbReference type="OrthoDB" id="7852852at2759"/>
<organism evidence="2 3">
    <name type="scientific">Drosophila willistoni</name>
    <name type="common">Fruit fly</name>
    <dbReference type="NCBI Taxonomy" id="7260"/>
    <lineage>
        <taxon>Eukaryota</taxon>
        <taxon>Metazoa</taxon>
        <taxon>Ecdysozoa</taxon>
        <taxon>Arthropoda</taxon>
        <taxon>Hexapoda</taxon>
        <taxon>Insecta</taxon>
        <taxon>Pterygota</taxon>
        <taxon>Neoptera</taxon>
        <taxon>Endopterygota</taxon>
        <taxon>Diptera</taxon>
        <taxon>Brachycera</taxon>
        <taxon>Muscomorpha</taxon>
        <taxon>Ephydroidea</taxon>
        <taxon>Drosophilidae</taxon>
        <taxon>Drosophila</taxon>
        <taxon>Sophophora</taxon>
    </lineage>
</organism>
<accession>B4N299</accession>
<dbReference type="EMBL" id="CH963925">
    <property type="protein sequence ID" value="EDW78488.2"/>
    <property type="molecule type" value="Genomic_DNA"/>
</dbReference>
<sequence>MYVKIESERLRYLRFNQQKLRAEEYIHLRDAIARLMEGTPKYRFALMKKQSGPKALATVSDGALSGKNDGKSQLSEVHERCYTDLLDLCRTIAAQRNVTMASIMNMQALKAMSEQLPLTEQDMCSIPHVTKANFDKYGAKLLEITCNYASVQRLLPNNLNVHGTTPNIIHVDHHPLLHLIDGSSISSIKTLKI</sequence>
<dbReference type="PROSITE" id="PS50967">
    <property type="entry name" value="HRDC"/>
    <property type="match status" value="1"/>
</dbReference>
<protein>
    <recommendedName>
        <fullName evidence="1">HRDC domain-containing protein</fullName>
    </recommendedName>
</protein>
<dbReference type="Gene3D" id="1.10.150.80">
    <property type="entry name" value="HRDC domain"/>
    <property type="match status" value="1"/>
</dbReference>
<evidence type="ECO:0000313" key="3">
    <source>
        <dbReference type="Proteomes" id="UP000007798"/>
    </source>
</evidence>
<dbReference type="GO" id="GO:0003676">
    <property type="term" value="F:nucleic acid binding"/>
    <property type="evidence" value="ECO:0007669"/>
    <property type="project" value="InterPro"/>
</dbReference>
<dbReference type="SMR" id="B4N299"/>
<keyword evidence="3" id="KW-1185">Reference proteome</keyword>
<evidence type="ECO:0000313" key="2">
    <source>
        <dbReference type="EMBL" id="EDW78488.2"/>
    </source>
</evidence>
<dbReference type="GO" id="GO:0000166">
    <property type="term" value="F:nucleotide binding"/>
    <property type="evidence" value="ECO:0007669"/>
    <property type="project" value="InterPro"/>
</dbReference>
<dbReference type="InterPro" id="IPR010997">
    <property type="entry name" value="HRDC-like_sf"/>
</dbReference>
<dbReference type="eggNOG" id="KOG0351">
    <property type="taxonomic scope" value="Eukaryota"/>
</dbReference>
<dbReference type="InterPro" id="IPR002121">
    <property type="entry name" value="HRDC_dom"/>
</dbReference>
<dbReference type="Pfam" id="PF00570">
    <property type="entry name" value="HRDC"/>
    <property type="match status" value="1"/>
</dbReference>
<name>B4N299_DROWI</name>
<evidence type="ECO:0000259" key="1">
    <source>
        <dbReference type="PROSITE" id="PS50967"/>
    </source>
</evidence>
<dbReference type="SMART" id="SM00341">
    <property type="entry name" value="HRDC"/>
    <property type="match status" value="1"/>
</dbReference>
<dbReference type="InterPro" id="IPR044876">
    <property type="entry name" value="HRDC_dom_sf"/>
</dbReference>
<proteinExistence type="predicted"/>
<dbReference type="FunFam" id="1.10.150.80:FF:000013">
    <property type="entry name" value="Bloom syndrome protein homolog"/>
    <property type="match status" value="1"/>
</dbReference>
<feature type="domain" description="HRDC" evidence="1">
    <location>
        <begin position="75"/>
        <end position="155"/>
    </location>
</feature>
<dbReference type="SUPFAM" id="SSF47819">
    <property type="entry name" value="HRDC-like"/>
    <property type="match status" value="1"/>
</dbReference>
<dbReference type="Proteomes" id="UP000007798">
    <property type="component" value="Unassembled WGS sequence"/>
</dbReference>
<dbReference type="STRING" id="7260.B4N299"/>
<dbReference type="InParanoid" id="B4N299"/>
<reference evidence="2 3" key="1">
    <citation type="journal article" date="2007" name="Nature">
        <title>Evolution of genes and genomes on the Drosophila phylogeny.</title>
        <authorList>
            <consortium name="Drosophila 12 Genomes Consortium"/>
            <person name="Clark A.G."/>
            <person name="Eisen M.B."/>
            <person name="Smith D.R."/>
            <person name="Bergman C.M."/>
            <person name="Oliver B."/>
            <person name="Markow T.A."/>
            <person name="Kaufman T.C."/>
            <person name="Kellis M."/>
            <person name="Gelbart W."/>
            <person name="Iyer V.N."/>
            <person name="Pollard D.A."/>
            <person name="Sackton T.B."/>
            <person name="Larracuente A.M."/>
            <person name="Singh N.D."/>
            <person name="Abad J.P."/>
            <person name="Abt D.N."/>
            <person name="Adryan B."/>
            <person name="Aguade M."/>
            <person name="Akashi H."/>
            <person name="Anderson W.W."/>
            <person name="Aquadro C.F."/>
            <person name="Ardell D.H."/>
            <person name="Arguello R."/>
            <person name="Artieri C.G."/>
            <person name="Barbash D.A."/>
            <person name="Barker D."/>
            <person name="Barsanti P."/>
            <person name="Batterham P."/>
            <person name="Batzoglou S."/>
            <person name="Begun D."/>
            <person name="Bhutkar A."/>
            <person name="Blanco E."/>
            <person name="Bosak S.A."/>
            <person name="Bradley R.K."/>
            <person name="Brand A.D."/>
            <person name="Brent M.R."/>
            <person name="Brooks A.N."/>
            <person name="Brown R.H."/>
            <person name="Butlin R.K."/>
            <person name="Caggese C."/>
            <person name="Calvi B.R."/>
            <person name="Bernardo de Carvalho A."/>
            <person name="Caspi A."/>
            <person name="Castrezana S."/>
            <person name="Celniker S.E."/>
            <person name="Chang J.L."/>
            <person name="Chapple C."/>
            <person name="Chatterji S."/>
            <person name="Chinwalla A."/>
            <person name="Civetta A."/>
            <person name="Clifton S.W."/>
            <person name="Comeron J.M."/>
            <person name="Costello J.C."/>
            <person name="Coyne J.A."/>
            <person name="Daub J."/>
            <person name="David R.G."/>
            <person name="Delcher A.L."/>
            <person name="Delehaunty K."/>
            <person name="Do C.B."/>
            <person name="Ebling H."/>
            <person name="Edwards K."/>
            <person name="Eickbush T."/>
            <person name="Evans J.D."/>
            <person name="Filipski A."/>
            <person name="Findeiss S."/>
            <person name="Freyhult E."/>
            <person name="Fulton L."/>
            <person name="Fulton R."/>
            <person name="Garcia A.C."/>
            <person name="Gardiner A."/>
            <person name="Garfield D.A."/>
            <person name="Garvin B.E."/>
            <person name="Gibson G."/>
            <person name="Gilbert D."/>
            <person name="Gnerre S."/>
            <person name="Godfrey J."/>
            <person name="Good R."/>
            <person name="Gotea V."/>
            <person name="Gravely B."/>
            <person name="Greenberg A.J."/>
            <person name="Griffiths-Jones S."/>
            <person name="Gross S."/>
            <person name="Guigo R."/>
            <person name="Gustafson E.A."/>
            <person name="Haerty W."/>
            <person name="Hahn M.W."/>
            <person name="Halligan D.L."/>
            <person name="Halpern A.L."/>
            <person name="Halter G.M."/>
            <person name="Han M.V."/>
            <person name="Heger A."/>
            <person name="Hillier L."/>
            <person name="Hinrichs A.S."/>
            <person name="Holmes I."/>
            <person name="Hoskins R.A."/>
            <person name="Hubisz M.J."/>
            <person name="Hultmark D."/>
            <person name="Huntley M.A."/>
            <person name="Jaffe D.B."/>
            <person name="Jagadeeshan S."/>
            <person name="Jeck W.R."/>
            <person name="Johnson J."/>
            <person name="Jones C.D."/>
            <person name="Jordan W.C."/>
            <person name="Karpen G.H."/>
            <person name="Kataoka E."/>
            <person name="Keightley P.D."/>
            <person name="Kheradpour P."/>
            <person name="Kirkness E.F."/>
            <person name="Koerich L.B."/>
            <person name="Kristiansen K."/>
            <person name="Kudrna D."/>
            <person name="Kulathinal R.J."/>
            <person name="Kumar S."/>
            <person name="Kwok R."/>
            <person name="Lander E."/>
            <person name="Langley C.H."/>
            <person name="Lapoint R."/>
            <person name="Lazzaro B.P."/>
            <person name="Lee S.J."/>
            <person name="Levesque L."/>
            <person name="Li R."/>
            <person name="Lin C.F."/>
            <person name="Lin M.F."/>
            <person name="Lindblad-Toh K."/>
            <person name="Llopart A."/>
            <person name="Long M."/>
            <person name="Low L."/>
            <person name="Lozovsky E."/>
            <person name="Lu J."/>
            <person name="Luo M."/>
            <person name="Machado C.A."/>
            <person name="Makalowski W."/>
            <person name="Marzo M."/>
            <person name="Matsuda M."/>
            <person name="Matzkin L."/>
            <person name="McAllister B."/>
            <person name="McBride C.S."/>
            <person name="McKernan B."/>
            <person name="McKernan K."/>
            <person name="Mendez-Lago M."/>
            <person name="Minx P."/>
            <person name="Mollenhauer M.U."/>
            <person name="Montooth K."/>
            <person name="Mount S.M."/>
            <person name="Mu X."/>
            <person name="Myers E."/>
            <person name="Negre B."/>
            <person name="Newfeld S."/>
            <person name="Nielsen R."/>
            <person name="Noor M.A."/>
            <person name="O'Grady P."/>
            <person name="Pachter L."/>
            <person name="Papaceit M."/>
            <person name="Parisi M.J."/>
            <person name="Parisi M."/>
            <person name="Parts L."/>
            <person name="Pedersen J.S."/>
            <person name="Pesole G."/>
            <person name="Phillippy A.M."/>
            <person name="Ponting C.P."/>
            <person name="Pop M."/>
            <person name="Porcelli D."/>
            <person name="Powell J.R."/>
            <person name="Prohaska S."/>
            <person name="Pruitt K."/>
            <person name="Puig M."/>
            <person name="Quesneville H."/>
            <person name="Ram K.R."/>
            <person name="Rand D."/>
            <person name="Rasmussen M.D."/>
            <person name="Reed L.K."/>
            <person name="Reenan R."/>
            <person name="Reily A."/>
            <person name="Remington K.A."/>
            <person name="Rieger T.T."/>
            <person name="Ritchie M.G."/>
            <person name="Robin C."/>
            <person name="Rogers Y.H."/>
            <person name="Rohde C."/>
            <person name="Rozas J."/>
            <person name="Rubenfield M.J."/>
            <person name="Ruiz A."/>
            <person name="Russo S."/>
            <person name="Salzberg S.L."/>
            <person name="Sanchez-Gracia A."/>
            <person name="Saranga D.J."/>
            <person name="Sato H."/>
            <person name="Schaeffer S.W."/>
            <person name="Schatz M.C."/>
            <person name="Schlenke T."/>
            <person name="Schwartz R."/>
            <person name="Segarra C."/>
            <person name="Singh R.S."/>
            <person name="Sirot L."/>
            <person name="Sirota M."/>
            <person name="Sisneros N.B."/>
            <person name="Smith C.D."/>
            <person name="Smith T.F."/>
            <person name="Spieth J."/>
            <person name="Stage D.E."/>
            <person name="Stark A."/>
            <person name="Stephan W."/>
            <person name="Strausberg R.L."/>
            <person name="Strempel S."/>
            <person name="Sturgill D."/>
            <person name="Sutton G."/>
            <person name="Sutton G.G."/>
            <person name="Tao W."/>
            <person name="Teichmann S."/>
            <person name="Tobari Y.N."/>
            <person name="Tomimura Y."/>
            <person name="Tsolas J.M."/>
            <person name="Valente V.L."/>
            <person name="Venter E."/>
            <person name="Venter J.C."/>
            <person name="Vicario S."/>
            <person name="Vieira F.G."/>
            <person name="Vilella A.J."/>
            <person name="Villasante A."/>
            <person name="Walenz B."/>
            <person name="Wang J."/>
            <person name="Wasserman M."/>
            <person name="Watts T."/>
            <person name="Wilson D."/>
            <person name="Wilson R.K."/>
            <person name="Wing R.A."/>
            <person name="Wolfner M.F."/>
            <person name="Wong A."/>
            <person name="Wong G.K."/>
            <person name="Wu C.I."/>
            <person name="Wu G."/>
            <person name="Yamamoto D."/>
            <person name="Yang H.P."/>
            <person name="Yang S.P."/>
            <person name="Yorke J.A."/>
            <person name="Yoshida K."/>
            <person name="Zdobnov E."/>
            <person name="Zhang P."/>
            <person name="Zhang Y."/>
            <person name="Zimin A.V."/>
            <person name="Baldwin J."/>
            <person name="Abdouelleil A."/>
            <person name="Abdulkadir J."/>
            <person name="Abebe A."/>
            <person name="Abera B."/>
            <person name="Abreu J."/>
            <person name="Acer S.C."/>
            <person name="Aftuck L."/>
            <person name="Alexander A."/>
            <person name="An P."/>
            <person name="Anderson E."/>
            <person name="Anderson S."/>
            <person name="Arachi H."/>
            <person name="Azer M."/>
            <person name="Bachantsang P."/>
            <person name="Barry A."/>
            <person name="Bayul T."/>
            <person name="Berlin A."/>
            <person name="Bessette D."/>
            <person name="Bloom T."/>
            <person name="Blye J."/>
            <person name="Boguslavskiy L."/>
            <person name="Bonnet C."/>
            <person name="Boukhgalter B."/>
            <person name="Bourzgui I."/>
            <person name="Brown A."/>
            <person name="Cahill P."/>
            <person name="Channer S."/>
            <person name="Cheshatsang Y."/>
            <person name="Chuda L."/>
            <person name="Citroen M."/>
            <person name="Collymore A."/>
            <person name="Cooke P."/>
            <person name="Costello M."/>
            <person name="D'Aco K."/>
            <person name="Daza R."/>
            <person name="De Haan G."/>
            <person name="DeGray S."/>
            <person name="DeMaso C."/>
            <person name="Dhargay N."/>
            <person name="Dooley K."/>
            <person name="Dooley E."/>
            <person name="Doricent M."/>
            <person name="Dorje P."/>
            <person name="Dorjee K."/>
            <person name="Dupes A."/>
            <person name="Elong R."/>
            <person name="Falk J."/>
            <person name="Farina A."/>
            <person name="Faro S."/>
            <person name="Ferguson D."/>
            <person name="Fisher S."/>
            <person name="Foley C.D."/>
            <person name="Franke A."/>
            <person name="Friedrich D."/>
            <person name="Gadbois L."/>
            <person name="Gearin G."/>
            <person name="Gearin C.R."/>
            <person name="Giannoukos G."/>
            <person name="Goode T."/>
            <person name="Graham J."/>
            <person name="Grandbois E."/>
            <person name="Grewal S."/>
            <person name="Gyaltsen K."/>
            <person name="Hafez N."/>
            <person name="Hagos B."/>
            <person name="Hall J."/>
            <person name="Henson C."/>
            <person name="Hollinger A."/>
            <person name="Honan T."/>
            <person name="Huard M.D."/>
            <person name="Hughes L."/>
            <person name="Hurhula B."/>
            <person name="Husby M.E."/>
            <person name="Kamat A."/>
            <person name="Kanga B."/>
            <person name="Kashin S."/>
            <person name="Khazanovich D."/>
            <person name="Kisner P."/>
            <person name="Lance K."/>
            <person name="Lara M."/>
            <person name="Lee W."/>
            <person name="Lennon N."/>
            <person name="Letendre F."/>
            <person name="LeVine R."/>
            <person name="Lipovsky A."/>
            <person name="Liu X."/>
            <person name="Liu J."/>
            <person name="Liu S."/>
            <person name="Lokyitsang T."/>
            <person name="Lokyitsang Y."/>
            <person name="Lubonja R."/>
            <person name="Lui A."/>
            <person name="MacDonald P."/>
            <person name="Magnisalis V."/>
            <person name="Maru K."/>
            <person name="Matthews C."/>
            <person name="McCusker W."/>
            <person name="McDonough S."/>
            <person name="Mehta T."/>
            <person name="Meldrim J."/>
            <person name="Meneus L."/>
            <person name="Mihai O."/>
            <person name="Mihalev A."/>
            <person name="Mihova T."/>
            <person name="Mittelman R."/>
            <person name="Mlenga V."/>
            <person name="Montmayeur A."/>
            <person name="Mulrain L."/>
            <person name="Navidi A."/>
            <person name="Naylor J."/>
            <person name="Negash T."/>
            <person name="Nguyen T."/>
            <person name="Nguyen N."/>
            <person name="Nicol R."/>
            <person name="Norbu C."/>
            <person name="Norbu N."/>
            <person name="Novod N."/>
            <person name="O'Neill B."/>
            <person name="Osman S."/>
            <person name="Markiewicz E."/>
            <person name="Oyono O.L."/>
            <person name="Patti C."/>
            <person name="Phunkhang P."/>
            <person name="Pierre F."/>
            <person name="Priest M."/>
            <person name="Raghuraman S."/>
            <person name="Rege F."/>
            <person name="Reyes R."/>
            <person name="Rise C."/>
            <person name="Rogov P."/>
            <person name="Ross K."/>
            <person name="Ryan E."/>
            <person name="Settipalli S."/>
            <person name="Shea T."/>
            <person name="Sherpa N."/>
            <person name="Shi L."/>
            <person name="Shih D."/>
            <person name="Sparrow T."/>
            <person name="Spaulding J."/>
            <person name="Stalker J."/>
            <person name="Stange-Thomann N."/>
            <person name="Stavropoulos S."/>
            <person name="Stone C."/>
            <person name="Strader C."/>
            <person name="Tesfaye S."/>
            <person name="Thomson T."/>
            <person name="Thoulutsang Y."/>
            <person name="Thoulutsang D."/>
            <person name="Topham K."/>
            <person name="Topping I."/>
            <person name="Tsamla T."/>
            <person name="Vassiliev H."/>
            <person name="Vo A."/>
            <person name="Wangchuk T."/>
            <person name="Wangdi T."/>
            <person name="Weiand M."/>
            <person name="Wilkinson J."/>
            <person name="Wilson A."/>
            <person name="Yadav S."/>
            <person name="Young G."/>
            <person name="Yu Q."/>
            <person name="Zembek L."/>
            <person name="Zhong D."/>
            <person name="Zimmer A."/>
            <person name="Zwirko Z."/>
            <person name="Jaffe D.B."/>
            <person name="Alvarez P."/>
            <person name="Brockman W."/>
            <person name="Butler J."/>
            <person name="Chin C."/>
            <person name="Gnerre S."/>
            <person name="Grabherr M."/>
            <person name="Kleber M."/>
            <person name="Mauceli E."/>
            <person name="MacCallum I."/>
        </authorList>
    </citation>
    <scope>NUCLEOTIDE SEQUENCE [LARGE SCALE GENOMIC DNA]</scope>
    <source>
        <strain evidence="3">Tucson 14030-0811.24</strain>
    </source>
</reference>